<reference evidence="2 3" key="1">
    <citation type="journal article" date="2010" name="Nat. Biotechnol.">
        <title>Genome sequence of the model mushroom Schizophyllum commune.</title>
        <authorList>
            <person name="Ohm R.A."/>
            <person name="de Jong J.F."/>
            <person name="Lugones L.G."/>
            <person name="Aerts A."/>
            <person name="Kothe E."/>
            <person name="Stajich J.E."/>
            <person name="de Vries R.P."/>
            <person name="Record E."/>
            <person name="Levasseur A."/>
            <person name="Baker S.E."/>
            <person name="Bartholomew K.A."/>
            <person name="Coutinho P.M."/>
            <person name="Erdmann S."/>
            <person name="Fowler T.J."/>
            <person name="Gathman A.C."/>
            <person name="Lombard V."/>
            <person name="Henrissat B."/>
            <person name="Knabe N."/>
            <person name="Kuees U."/>
            <person name="Lilly W.W."/>
            <person name="Lindquist E."/>
            <person name="Lucas S."/>
            <person name="Magnuson J.K."/>
            <person name="Piumi F."/>
            <person name="Raudaskoski M."/>
            <person name="Salamov A."/>
            <person name="Schmutz J."/>
            <person name="Schwarze F.W.M.R."/>
            <person name="vanKuyk P.A."/>
            <person name="Horton J.S."/>
            <person name="Grigoriev I.V."/>
            <person name="Woesten H.A.B."/>
        </authorList>
    </citation>
    <scope>NUCLEOTIDE SEQUENCE [LARGE SCALE GENOMIC DNA]</scope>
    <source>
        <strain evidence="3">H4-8 / FGSC 9210</strain>
    </source>
</reference>
<evidence type="ECO:0008006" key="4">
    <source>
        <dbReference type="Google" id="ProtNLM"/>
    </source>
</evidence>
<name>D8PL14_SCHCM</name>
<dbReference type="EMBL" id="GL377302">
    <property type="protein sequence ID" value="EFJ01996.1"/>
    <property type="molecule type" value="Genomic_DNA"/>
</dbReference>
<sequence length="516" mass="57604">MQKYCTPKRSAMLSDSESDTSERSSQWDSPESVFPINNLPTELLGTIFVHVCEDEPLVLPIPFSLYEDPPCPALVISWVCRDWRFIALSTHEIWAPPIILDLQQIDQAEDDEVIGGRSISILLHYLENSAALPLPRVDVLSVWNLAKTSAAHSPIRLLGMIVQAIARWKSCALHGVVAHILCQLPHVPDSDLLERLEVTTYARGDLDSDYFVRAPRLHSYTGPLAPLPWARLRDVEITEFSTWAIISQVLTASSLLVNLRVHLRHDPLFSGVATLTLPHLEETTFVIGSPEILGHIFGSLITPNMRSLELGGVDNPGPDALPGSVRRKLEMESWPLVEFADWLDRSKCSLDALALHTIAMPRAHVTSILECLPSLTSFSIDEDYRQIPAGAASTYSSIDDDLLCRLTAMNETAPSLLPRLKKLSIKGVLRFSHTMLVDMVKSRLPSGLEYLDIFGGLYSKPEDVDEDTRAQLRLAMGDQCFMQFDVRSSTQWMDFEFLDSDRFDTILQTLGVLPPA</sequence>
<dbReference type="AlphaFoldDB" id="D8PL14"/>
<dbReference type="Proteomes" id="UP000007431">
    <property type="component" value="Unassembled WGS sequence"/>
</dbReference>
<feature type="non-terminal residue" evidence="2">
    <location>
        <position position="516"/>
    </location>
</feature>
<proteinExistence type="predicted"/>
<evidence type="ECO:0000313" key="3">
    <source>
        <dbReference type="Proteomes" id="UP000007431"/>
    </source>
</evidence>
<dbReference type="OrthoDB" id="3365698at2759"/>
<evidence type="ECO:0000313" key="2">
    <source>
        <dbReference type="EMBL" id="EFJ01996.1"/>
    </source>
</evidence>
<accession>D8PL14</accession>
<feature type="region of interest" description="Disordered" evidence="1">
    <location>
        <begin position="1"/>
        <end position="30"/>
    </location>
</feature>
<dbReference type="OMA" id="PANAGTW"/>
<keyword evidence="3" id="KW-1185">Reference proteome</keyword>
<organism evidence="3">
    <name type="scientific">Schizophyllum commune (strain H4-8 / FGSC 9210)</name>
    <name type="common">Split gill fungus</name>
    <dbReference type="NCBI Taxonomy" id="578458"/>
    <lineage>
        <taxon>Eukaryota</taxon>
        <taxon>Fungi</taxon>
        <taxon>Dikarya</taxon>
        <taxon>Basidiomycota</taxon>
        <taxon>Agaricomycotina</taxon>
        <taxon>Agaricomycetes</taxon>
        <taxon>Agaricomycetidae</taxon>
        <taxon>Agaricales</taxon>
        <taxon>Schizophyllaceae</taxon>
        <taxon>Schizophyllum</taxon>
    </lineage>
</organism>
<dbReference type="VEuPathDB" id="FungiDB:SCHCODRAFT_02624227"/>
<dbReference type="InParanoid" id="D8PL14"/>
<evidence type="ECO:0000256" key="1">
    <source>
        <dbReference type="SAM" id="MobiDB-lite"/>
    </source>
</evidence>
<dbReference type="KEGG" id="scm:SCHCO_02624227"/>
<gene>
    <name evidence="2" type="ORF">SCHCODRAFT_103248</name>
</gene>
<dbReference type="HOGENOM" id="CLU_042440_0_0_1"/>
<protein>
    <recommendedName>
        <fullName evidence="4">F-box domain-containing protein</fullName>
    </recommendedName>
</protein>
<dbReference type="GeneID" id="9588607"/>